<dbReference type="EMBL" id="JAJNCT010000009">
    <property type="protein sequence ID" value="MCD2165552.1"/>
    <property type="molecule type" value="Genomic_DNA"/>
</dbReference>
<dbReference type="RefSeq" id="WP_230774276.1">
    <property type="nucleotide sequence ID" value="NZ_JAJNCT010000009.1"/>
</dbReference>
<evidence type="ECO:0000313" key="1">
    <source>
        <dbReference type="EMBL" id="MCD2165552.1"/>
    </source>
</evidence>
<comment type="caution">
    <text evidence="1">The sequence shown here is derived from an EMBL/GenBank/DDBJ whole genome shotgun (WGS) entry which is preliminary data.</text>
</comment>
<evidence type="ECO:0000313" key="2">
    <source>
        <dbReference type="Proteomes" id="UP001199260"/>
    </source>
</evidence>
<dbReference type="AlphaFoldDB" id="A0AAW4XTW5"/>
<accession>A0AAW4XTW5</accession>
<dbReference type="PROSITE" id="PS51257">
    <property type="entry name" value="PROKAR_LIPOPROTEIN"/>
    <property type="match status" value="1"/>
</dbReference>
<name>A0AAW4XTW5_9BURK</name>
<dbReference type="Pfam" id="PF12889">
    <property type="entry name" value="DUF3829"/>
    <property type="match status" value="1"/>
</dbReference>
<protein>
    <submittedName>
        <fullName evidence="1">YiiG family protein</fullName>
    </submittedName>
</protein>
<reference evidence="1 2" key="1">
    <citation type="submission" date="2021-11" db="EMBL/GenBank/DDBJ databases">
        <title>Genome sequence.</title>
        <authorList>
            <person name="Sun Q."/>
        </authorList>
    </citation>
    <scope>NUCLEOTIDE SEQUENCE [LARGE SCALE GENOMIC DNA]</scope>
    <source>
        <strain evidence="1 2">KCTC 12005</strain>
    </source>
</reference>
<sequence length="337" mass="36105">MNIIKYKTSVAIIAIGFLATGCEKSPASSSAVPAKPSVEASVVSAASNSAVAPAPDKTAALQREAQSTYSKVYNKLIAEHGGTASAYKNYLAWQLLSNKPKRGLDEFDSASESFKEILDTLQKARATGSGDPQLDEAVDKLINSGKQLLAAWSPMDSYLKTKGFLEDNYERARAADGEMKAGFTATLASIDGVGNALDRVQDQQRRDHMAKLKAAGDMVNYNMLASMAAAKSLMVVIDQAQGRASAKDKVWISKADAAVAVVEAAQQEYTAELNKAKAEAAPGKEPNSSHNSMTSYMQSMIGQVREFKATGHPGHLGNAVKDYNNMVGNYNRHLNKF</sequence>
<proteinExistence type="predicted"/>
<gene>
    <name evidence="1" type="ORF">LPW39_10435</name>
</gene>
<organism evidence="1 2">
    <name type="scientific">Comamonas koreensis</name>
    <dbReference type="NCBI Taxonomy" id="160825"/>
    <lineage>
        <taxon>Bacteria</taxon>
        <taxon>Pseudomonadati</taxon>
        <taxon>Pseudomonadota</taxon>
        <taxon>Betaproteobacteria</taxon>
        <taxon>Burkholderiales</taxon>
        <taxon>Comamonadaceae</taxon>
        <taxon>Comamonas</taxon>
    </lineage>
</organism>
<keyword evidence="2" id="KW-1185">Reference proteome</keyword>
<dbReference type="Proteomes" id="UP001199260">
    <property type="component" value="Unassembled WGS sequence"/>
</dbReference>
<dbReference type="InterPro" id="IPR024291">
    <property type="entry name" value="DUF3829"/>
</dbReference>